<feature type="transmembrane region" description="Helical" evidence="1">
    <location>
        <begin position="103"/>
        <end position="122"/>
    </location>
</feature>
<dbReference type="Proteomes" id="UP000183071">
    <property type="component" value="Unassembled WGS sequence"/>
</dbReference>
<keyword evidence="3" id="KW-1185">Reference proteome</keyword>
<keyword evidence="1" id="KW-0812">Transmembrane</keyword>
<evidence type="ECO:0000313" key="2">
    <source>
        <dbReference type="EMBL" id="SEE54103.1"/>
    </source>
</evidence>
<name>A0A1H5JNE4_9FLAO</name>
<feature type="transmembrane region" description="Helical" evidence="1">
    <location>
        <begin position="76"/>
        <end position="97"/>
    </location>
</feature>
<dbReference type="InterPro" id="IPR021279">
    <property type="entry name" value="DUF2721"/>
</dbReference>
<accession>A0A1H5JNE4</accession>
<reference evidence="2 3" key="1">
    <citation type="submission" date="2016-10" db="EMBL/GenBank/DDBJ databases">
        <authorList>
            <person name="Varghese N."/>
            <person name="Submissions S."/>
        </authorList>
    </citation>
    <scope>NUCLEOTIDE SEQUENCE [LARGE SCALE GENOMIC DNA]</scope>
    <source>
        <strain evidence="2 3">DSW-5</strain>
    </source>
</reference>
<evidence type="ECO:0000313" key="3">
    <source>
        <dbReference type="Proteomes" id="UP000183071"/>
    </source>
</evidence>
<dbReference type="Pfam" id="PF11026">
    <property type="entry name" value="DUF2721"/>
    <property type="match status" value="1"/>
</dbReference>
<protein>
    <recommendedName>
        <fullName evidence="4">DUF2721 domain-containing protein</fullName>
    </recommendedName>
</protein>
<keyword evidence="1" id="KW-1133">Transmembrane helix</keyword>
<sequence length="146" mass="17005">MHLVKISTFEIMEELSLTTPALLFSAISLIMLAYTNRFLAYAAVIRNLHDKYLKEKDDSLLRQIQNLKVRLNLTRWMQIFGITSLLFCVLTMFLIYINFYIVAAYAFGLGLILLLMSLVFLIREIQISTEALQHHIADIEEYLNKK</sequence>
<feature type="transmembrane region" description="Helical" evidence="1">
    <location>
        <begin position="20"/>
        <end position="44"/>
    </location>
</feature>
<evidence type="ECO:0000256" key="1">
    <source>
        <dbReference type="SAM" id="Phobius"/>
    </source>
</evidence>
<proteinExistence type="predicted"/>
<comment type="caution">
    <text evidence="2">The sequence shown here is derived from an EMBL/GenBank/DDBJ whole genome shotgun (WGS) entry which is preliminary data.</text>
</comment>
<organism evidence="2 3">
    <name type="scientific">Polaribacter dokdonensis DSW-5</name>
    <dbReference type="NCBI Taxonomy" id="1300348"/>
    <lineage>
        <taxon>Bacteria</taxon>
        <taxon>Pseudomonadati</taxon>
        <taxon>Bacteroidota</taxon>
        <taxon>Flavobacteriia</taxon>
        <taxon>Flavobacteriales</taxon>
        <taxon>Flavobacteriaceae</taxon>
    </lineage>
</organism>
<evidence type="ECO:0008006" key="4">
    <source>
        <dbReference type="Google" id="ProtNLM"/>
    </source>
</evidence>
<gene>
    <name evidence="2" type="ORF">SAMN05444353_2229</name>
</gene>
<dbReference type="EMBL" id="FNUE01000002">
    <property type="protein sequence ID" value="SEE54103.1"/>
    <property type="molecule type" value="Genomic_DNA"/>
</dbReference>
<keyword evidence="1" id="KW-0472">Membrane</keyword>